<dbReference type="InParanoid" id="A0A1Y2ATE0"/>
<dbReference type="Gene3D" id="2.60.120.620">
    <property type="entry name" value="q2cbj1_9rhob like domain"/>
    <property type="match status" value="2"/>
</dbReference>
<evidence type="ECO:0008006" key="3">
    <source>
        <dbReference type="Google" id="ProtNLM"/>
    </source>
</evidence>
<dbReference type="EMBL" id="MCFC01000057">
    <property type="protein sequence ID" value="ORY25467.1"/>
    <property type="molecule type" value="Genomic_DNA"/>
</dbReference>
<organism evidence="1 2">
    <name type="scientific">Naematelia encephala</name>
    <dbReference type="NCBI Taxonomy" id="71784"/>
    <lineage>
        <taxon>Eukaryota</taxon>
        <taxon>Fungi</taxon>
        <taxon>Dikarya</taxon>
        <taxon>Basidiomycota</taxon>
        <taxon>Agaricomycotina</taxon>
        <taxon>Tremellomycetes</taxon>
        <taxon>Tremellales</taxon>
        <taxon>Naemateliaceae</taxon>
        <taxon>Naematelia</taxon>
    </lineage>
</organism>
<dbReference type="STRING" id="71784.A0A1Y2ATE0"/>
<name>A0A1Y2ATE0_9TREE</name>
<keyword evidence="2" id="KW-1185">Reference proteome</keyword>
<comment type="caution">
    <text evidence="1">The sequence shown here is derived from an EMBL/GenBank/DDBJ whole genome shotgun (WGS) entry which is preliminary data.</text>
</comment>
<dbReference type="SUPFAM" id="SSF51197">
    <property type="entry name" value="Clavaminate synthase-like"/>
    <property type="match status" value="1"/>
</dbReference>
<dbReference type="Proteomes" id="UP000193986">
    <property type="component" value="Unassembled WGS sequence"/>
</dbReference>
<dbReference type="InterPro" id="IPR008775">
    <property type="entry name" value="Phytyl_CoA_dOase-like"/>
</dbReference>
<dbReference type="OrthoDB" id="445007at2759"/>
<evidence type="ECO:0000313" key="1">
    <source>
        <dbReference type="EMBL" id="ORY25467.1"/>
    </source>
</evidence>
<dbReference type="Pfam" id="PF05721">
    <property type="entry name" value="PhyH"/>
    <property type="match status" value="1"/>
</dbReference>
<protein>
    <recommendedName>
        <fullName evidence="3">Phytanoyl-CoA dioxygenase</fullName>
    </recommendedName>
</protein>
<dbReference type="AlphaFoldDB" id="A0A1Y2ATE0"/>
<evidence type="ECO:0000313" key="2">
    <source>
        <dbReference type="Proteomes" id="UP000193986"/>
    </source>
</evidence>
<sequence>MSFLKTRPSVQTIPATSPIEEILRILHRDGAIVLSDYCTDEEVDALNAKANVHFERTEKEGRGEDSFFKNFRASHTTAAYDLIGAAPEERKVWHQGKVFVHESADPTSVMEEFLCHEVWDWLGEERVTRKTGYWLHTSIAYKVGPGAGEQVLHRDINSAAIQRTGPESLTNGVSTFVAGCNVTAENGGTHVAPGSLAIWLSNIFHGAGANTLDPSHPDALRIIYGFFACGDNFRQGEITALACKPEEFQKMPPEILRLLGFYRGKSGGGALAGRDPIDSWEGLKGYRGGEWLVNDA</sequence>
<proteinExistence type="predicted"/>
<accession>A0A1Y2ATE0</accession>
<reference evidence="1 2" key="1">
    <citation type="submission" date="2016-07" db="EMBL/GenBank/DDBJ databases">
        <title>Pervasive Adenine N6-methylation of Active Genes in Fungi.</title>
        <authorList>
            <consortium name="DOE Joint Genome Institute"/>
            <person name="Mondo S.J."/>
            <person name="Dannebaum R.O."/>
            <person name="Kuo R.C."/>
            <person name="Labutti K."/>
            <person name="Haridas S."/>
            <person name="Kuo A."/>
            <person name="Salamov A."/>
            <person name="Ahrendt S.R."/>
            <person name="Lipzen A."/>
            <person name="Sullivan W."/>
            <person name="Andreopoulos W.B."/>
            <person name="Clum A."/>
            <person name="Lindquist E."/>
            <person name="Daum C."/>
            <person name="Ramamoorthy G.K."/>
            <person name="Gryganskyi A."/>
            <person name="Culley D."/>
            <person name="Magnuson J.K."/>
            <person name="James T.Y."/>
            <person name="O'Malley M.A."/>
            <person name="Stajich J.E."/>
            <person name="Spatafora J.W."/>
            <person name="Visel A."/>
            <person name="Grigoriev I.V."/>
        </authorList>
    </citation>
    <scope>NUCLEOTIDE SEQUENCE [LARGE SCALE GENOMIC DNA]</scope>
    <source>
        <strain evidence="1 2">68-887.2</strain>
    </source>
</reference>
<gene>
    <name evidence="1" type="ORF">BCR39DRAFT_590166</name>
</gene>